<dbReference type="PANTHER" id="PTHR30290">
    <property type="entry name" value="PERIPLASMIC BINDING COMPONENT OF ABC TRANSPORTER"/>
    <property type="match status" value="1"/>
</dbReference>
<comment type="similarity">
    <text evidence="2">Belongs to the bacterial solute-binding protein 5 family.</text>
</comment>
<evidence type="ECO:0000259" key="5">
    <source>
        <dbReference type="Pfam" id="PF00496"/>
    </source>
</evidence>
<dbReference type="GO" id="GO:0043190">
    <property type="term" value="C:ATP-binding cassette (ABC) transporter complex"/>
    <property type="evidence" value="ECO:0007669"/>
    <property type="project" value="InterPro"/>
</dbReference>
<dbReference type="PROSITE" id="PS51318">
    <property type="entry name" value="TAT"/>
    <property type="match status" value="1"/>
</dbReference>
<dbReference type="InterPro" id="IPR006311">
    <property type="entry name" value="TAT_signal"/>
</dbReference>
<accession>A0A0Q3PPW1</accession>
<dbReference type="GO" id="GO:0015833">
    <property type="term" value="P:peptide transport"/>
    <property type="evidence" value="ECO:0007669"/>
    <property type="project" value="TreeGrafter"/>
</dbReference>
<dbReference type="GO" id="GO:0030288">
    <property type="term" value="C:outer membrane-bounded periplasmic space"/>
    <property type="evidence" value="ECO:0007669"/>
    <property type="project" value="UniProtKB-ARBA"/>
</dbReference>
<dbReference type="EMBL" id="LMAR01000010">
    <property type="protein sequence ID" value="KQK31894.1"/>
    <property type="molecule type" value="Genomic_DNA"/>
</dbReference>
<gene>
    <name evidence="6" type="ORF">ARD30_08530</name>
    <name evidence="7" type="ORF">SAMN05660750_01061</name>
</gene>
<dbReference type="PIRSF" id="PIRSF002741">
    <property type="entry name" value="MppA"/>
    <property type="match status" value="1"/>
</dbReference>
<evidence type="ECO:0000313" key="7">
    <source>
        <dbReference type="EMBL" id="SKB51071.1"/>
    </source>
</evidence>
<evidence type="ECO:0000256" key="3">
    <source>
        <dbReference type="ARBA" id="ARBA00022729"/>
    </source>
</evidence>
<dbReference type="Gene3D" id="3.40.190.10">
    <property type="entry name" value="Periplasmic binding protein-like II"/>
    <property type="match status" value="1"/>
</dbReference>
<dbReference type="STRING" id="53254.SAMN05660750_01061"/>
<evidence type="ECO:0000313" key="9">
    <source>
        <dbReference type="Proteomes" id="UP000190130"/>
    </source>
</evidence>
<reference evidence="6 8" key="1">
    <citation type="submission" date="2015-10" db="EMBL/GenBank/DDBJ databases">
        <title>Draft genome of Bosea thiooxidans.</title>
        <authorList>
            <person name="Wang X."/>
        </authorList>
    </citation>
    <scope>NUCLEOTIDE SEQUENCE [LARGE SCALE GENOMIC DNA]</scope>
    <source>
        <strain evidence="6 8">CGMCC 9174</strain>
    </source>
</reference>
<feature type="chain" id="PRO_5014520579" evidence="4">
    <location>
        <begin position="35"/>
        <end position="521"/>
    </location>
</feature>
<comment type="subcellular location">
    <subcellularLocation>
        <location evidence="1">Periplasm</location>
    </subcellularLocation>
</comment>
<dbReference type="InterPro" id="IPR000914">
    <property type="entry name" value="SBP_5_dom"/>
</dbReference>
<protein>
    <submittedName>
        <fullName evidence="6">Peptide ABC transporter</fullName>
    </submittedName>
    <submittedName>
        <fullName evidence="7">Peptide/nickel transport system substrate-binding protein</fullName>
    </submittedName>
</protein>
<sequence length="521" mass="56214">MHVKSFDQGALTRRGLAGLAAGLAASTVMGPLSAAAQGATSANLAMVGEPQSLDPMASTADLVGTIMHHVYESLFTFDANWATQPMLAATLPTVSADGKTYTIELRKGVKLHNGRDLDSEDVVASLKRWFEMTPRGKGLSKSIVSLTAKGPTTVEIVLSKVEPALLAHLALPSGFAAIMAKESIANPLTEFVGTGPYKFRERKPDQFVVLVKHDGYAARSEPASGYAGKREAKIDELRFIPVPNANTRLEGVIAGQYQFSDQLPVESFKKLSGASAARAVLTMPFGFPYFPTNTKQGPMADLKVRQAFQMALDLEEVLMAGFGEPKFFAKAAEHFPKGSPFFSEAGKDKYSKADAAGAKKLLAEAKYDGTPIRILNSKQYDFHHRMALVMAEQMKAAGFKVQLDVVDWATLIQRRGDPALWDIYITHSAFLPEPMLSPPQLGDGAPGWWASPAKEAALAAFNAEPDPAKRGALWGKVQQVVYDEVPYIRAGNFGALSGTSAKLTDYAAMPWPSFWNVGLAK</sequence>
<proteinExistence type="inferred from homology"/>
<name>A0A0Q3PPW1_9HYPH</name>
<dbReference type="Pfam" id="PF00496">
    <property type="entry name" value="SBP_bac_5"/>
    <property type="match status" value="1"/>
</dbReference>
<evidence type="ECO:0000313" key="8">
    <source>
        <dbReference type="Proteomes" id="UP000051562"/>
    </source>
</evidence>
<dbReference type="InterPro" id="IPR039424">
    <property type="entry name" value="SBP_5"/>
</dbReference>
<evidence type="ECO:0000256" key="2">
    <source>
        <dbReference type="ARBA" id="ARBA00005695"/>
    </source>
</evidence>
<keyword evidence="8" id="KW-1185">Reference proteome</keyword>
<evidence type="ECO:0000256" key="4">
    <source>
        <dbReference type="SAM" id="SignalP"/>
    </source>
</evidence>
<dbReference type="InterPro" id="IPR030678">
    <property type="entry name" value="Peptide/Ni-bd"/>
</dbReference>
<feature type="signal peptide" evidence="4">
    <location>
        <begin position="1"/>
        <end position="34"/>
    </location>
</feature>
<dbReference type="GO" id="GO:1904680">
    <property type="term" value="F:peptide transmembrane transporter activity"/>
    <property type="evidence" value="ECO:0007669"/>
    <property type="project" value="TreeGrafter"/>
</dbReference>
<dbReference type="Gene3D" id="3.10.105.10">
    <property type="entry name" value="Dipeptide-binding Protein, Domain 3"/>
    <property type="match status" value="1"/>
</dbReference>
<dbReference type="PANTHER" id="PTHR30290:SF38">
    <property type="entry name" value="D,D-DIPEPTIDE-BINDING PERIPLASMIC PROTEIN DDPA-RELATED"/>
    <property type="match status" value="1"/>
</dbReference>
<evidence type="ECO:0000313" key="6">
    <source>
        <dbReference type="EMBL" id="KQK31894.1"/>
    </source>
</evidence>
<dbReference type="AlphaFoldDB" id="A0A0Q3PPW1"/>
<dbReference type="OrthoDB" id="9803988at2"/>
<dbReference type="Proteomes" id="UP000051562">
    <property type="component" value="Unassembled WGS sequence"/>
</dbReference>
<dbReference type="SUPFAM" id="SSF53850">
    <property type="entry name" value="Periplasmic binding protein-like II"/>
    <property type="match status" value="1"/>
</dbReference>
<evidence type="ECO:0000256" key="1">
    <source>
        <dbReference type="ARBA" id="ARBA00004418"/>
    </source>
</evidence>
<dbReference type="Proteomes" id="UP000190130">
    <property type="component" value="Unassembled WGS sequence"/>
</dbReference>
<dbReference type="EMBL" id="FUYX01000002">
    <property type="protein sequence ID" value="SKB51071.1"/>
    <property type="molecule type" value="Genomic_DNA"/>
</dbReference>
<dbReference type="CDD" id="cd08502">
    <property type="entry name" value="PBP2_NikA_DppA_OppA_like_16"/>
    <property type="match status" value="1"/>
</dbReference>
<feature type="domain" description="Solute-binding protein family 5" evidence="5">
    <location>
        <begin position="84"/>
        <end position="435"/>
    </location>
</feature>
<organism evidence="6 8">
    <name type="scientific">Bosea thiooxidans</name>
    <dbReference type="NCBI Taxonomy" id="53254"/>
    <lineage>
        <taxon>Bacteria</taxon>
        <taxon>Pseudomonadati</taxon>
        <taxon>Pseudomonadota</taxon>
        <taxon>Alphaproteobacteria</taxon>
        <taxon>Hyphomicrobiales</taxon>
        <taxon>Boseaceae</taxon>
        <taxon>Bosea</taxon>
    </lineage>
</organism>
<dbReference type="RefSeq" id="WP_055726740.1">
    <property type="nucleotide sequence ID" value="NZ_FUYX01000002.1"/>
</dbReference>
<reference evidence="7 9" key="2">
    <citation type="submission" date="2017-02" db="EMBL/GenBank/DDBJ databases">
        <authorList>
            <person name="Peterson S.W."/>
        </authorList>
    </citation>
    <scope>NUCLEOTIDE SEQUENCE [LARGE SCALE GENOMIC DNA]</scope>
    <source>
        <strain evidence="7 9">DSM 9653</strain>
    </source>
</reference>
<keyword evidence="3 4" id="KW-0732">Signal</keyword>